<keyword evidence="3" id="KW-0732">Signal</keyword>
<feature type="domain" description="SsuA/THI5-like" evidence="4">
    <location>
        <begin position="43"/>
        <end position="254"/>
    </location>
</feature>
<dbReference type="PANTHER" id="PTHR30024:SF47">
    <property type="entry name" value="TAURINE-BINDING PERIPLASMIC PROTEIN"/>
    <property type="match status" value="1"/>
</dbReference>
<dbReference type="OrthoDB" id="9815602at2"/>
<dbReference type="GO" id="GO:0042597">
    <property type="term" value="C:periplasmic space"/>
    <property type="evidence" value="ECO:0007669"/>
    <property type="project" value="UniProtKB-SubCell"/>
</dbReference>
<dbReference type="EMBL" id="SJFN01000039">
    <property type="protein sequence ID" value="TBW33781.1"/>
    <property type="molecule type" value="Genomic_DNA"/>
</dbReference>
<reference evidence="5 6" key="1">
    <citation type="submission" date="2019-02" db="EMBL/GenBank/DDBJ databases">
        <title>Siculibacillus lacustris gen. nov., sp. nov., a new rosette-forming bacterium isolated from a freshwater crater lake (Lake St. Ana, Romania).</title>
        <authorList>
            <person name="Felfoldi T."/>
            <person name="Marton Z."/>
            <person name="Szabo A."/>
            <person name="Mentes A."/>
            <person name="Boka K."/>
            <person name="Marialigeti K."/>
            <person name="Mathe I."/>
            <person name="Koncz M."/>
            <person name="Schumann P."/>
            <person name="Toth E."/>
        </authorList>
    </citation>
    <scope>NUCLEOTIDE SEQUENCE [LARGE SCALE GENOMIC DNA]</scope>
    <source>
        <strain evidence="5 6">SA-279</strain>
    </source>
</reference>
<dbReference type="Pfam" id="PF09084">
    <property type="entry name" value="NMT1"/>
    <property type="match status" value="1"/>
</dbReference>
<dbReference type="RefSeq" id="WP_131311298.1">
    <property type="nucleotide sequence ID" value="NZ_SJFN01000039.1"/>
</dbReference>
<protein>
    <submittedName>
        <fullName evidence="5">ABC transporter substrate-binding protein</fullName>
    </submittedName>
</protein>
<organism evidence="5 6">
    <name type="scientific">Siculibacillus lacustris</name>
    <dbReference type="NCBI Taxonomy" id="1549641"/>
    <lineage>
        <taxon>Bacteria</taxon>
        <taxon>Pseudomonadati</taxon>
        <taxon>Pseudomonadota</taxon>
        <taxon>Alphaproteobacteria</taxon>
        <taxon>Hyphomicrobiales</taxon>
        <taxon>Ancalomicrobiaceae</taxon>
        <taxon>Siculibacillus</taxon>
    </lineage>
</organism>
<accession>A0A4Q9VFR2</accession>
<sequence>MSTHSLDRRRLLTAAGAVGVAAVWPRRARAATKVALGVLRLGSHAPSFIAFERGYFRDEGLDVELKFFEAAQPLAVAIASGDVDYGVTAMSGGLVSLAEKNAVRVIGGALREEKGKVGSVVLASNKAWEAGLKSPKDLAGRSWGITTAGSSFHFMIHKVALAVGVPLASISLRPLQKLGNLVAALSSGQIDSWAIQQSIAKKMLNEGTARVIGTISDYAPDYQVTTVFTSKANASDEREKTKTFIRAYARAVDDYDAAFVDRSAPAGEIDALTRILHTYVSTSSPFAEVREMLVDDATRINRGLALSLTSITEQLDWFKAEKMVKDTITPEMVVDTSYVKIL</sequence>
<proteinExistence type="inferred from homology"/>
<keyword evidence="6" id="KW-1185">Reference proteome</keyword>
<dbReference type="SUPFAM" id="SSF53850">
    <property type="entry name" value="Periplasmic binding protein-like II"/>
    <property type="match status" value="1"/>
</dbReference>
<comment type="caution">
    <text evidence="5">The sequence shown here is derived from an EMBL/GenBank/DDBJ whole genome shotgun (WGS) entry which is preliminary data.</text>
</comment>
<dbReference type="GO" id="GO:0042918">
    <property type="term" value="P:alkanesulfonate transmembrane transport"/>
    <property type="evidence" value="ECO:0007669"/>
    <property type="project" value="TreeGrafter"/>
</dbReference>
<dbReference type="AlphaFoldDB" id="A0A4Q9VFR2"/>
<dbReference type="PROSITE" id="PS51318">
    <property type="entry name" value="TAT"/>
    <property type="match status" value="1"/>
</dbReference>
<evidence type="ECO:0000256" key="1">
    <source>
        <dbReference type="ARBA" id="ARBA00004418"/>
    </source>
</evidence>
<dbReference type="Gene3D" id="3.40.190.10">
    <property type="entry name" value="Periplasmic binding protein-like II"/>
    <property type="match status" value="2"/>
</dbReference>
<comment type="similarity">
    <text evidence="2">Belongs to the bacterial solute-binding protein SsuA/TauA family.</text>
</comment>
<name>A0A4Q9VFR2_9HYPH</name>
<evidence type="ECO:0000256" key="3">
    <source>
        <dbReference type="ARBA" id="ARBA00022729"/>
    </source>
</evidence>
<gene>
    <name evidence="5" type="ORF">EYW49_19470</name>
</gene>
<comment type="subcellular location">
    <subcellularLocation>
        <location evidence="1">Periplasm</location>
    </subcellularLocation>
</comment>
<dbReference type="InterPro" id="IPR006311">
    <property type="entry name" value="TAT_signal"/>
</dbReference>
<evidence type="ECO:0000256" key="2">
    <source>
        <dbReference type="ARBA" id="ARBA00010742"/>
    </source>
</evidence>
<evidence type="ECO:0000313" key="6">
    <source>
        <dbReference type="Proteomes" id="UP000292781"/>
    </source>
</evidence>
<dbReference type="InterPro" id="IPR015168">
    <property type="entry name" value="SsuA/THI5"/>
</dbReference>
<evidence type="ECO:0000259" key="4">
    <source>
        <dbReference type="Pfam" id="PF09084"/>
    </source>
</evidence>
<evidence type="ECO:0000313" key="5">
    <source>
        <dbReference type="EMBL" id="TBW33781.1"/>
    </source>
</evidence>
<dbReference type="PANTHER" id="PTHR30024">
    <property type="entry name" value="ALIPHATIC SULFONATES-BINDING PROTEIN-RELATED"/>
    <property type="match status" value="1"/>
</dbReference>
<dbReference type="Proteomes" id="UP000292781">
    <property type="component" value="Unassembled WGS sequence"/>
</dbReference>